<evidence type="ECO:0000259" key="5">
    <source>
        <dbReference type="Pfam" id="PF17479"/>
    </source>
</evidence>
<evidence type="ECO:0000256" key="2">
    <source>
        <dbReference type="SAM" id="Coils"/>
    </source>
</evidence>
<dbReference type="SUPFAM" id="SSF159774">
    <property type="entry name" value="YerB-like"/>
    <property type="match status" value="1"/>
</dbReference>
<dbReference type="Pfam" id="PF24568">
    <property type="entry name" value="CC_PcsB"/>
    <property type="match status" value="1"/>
</dbReference>
<dbReference type="InterPro" id="IPR057309">
    <property type="entry name" value="PcsB_CC"/>
</dbReference>
<name>A0A1M6MH83_9FIRM</name>
<accession>A0A1M6MH83</accession>
<dbReference type="STRING" id="1120989.SAMN02745227_00772"/>
<keyword evidence="3" id="KW-1133">Transmembrane helix</keyword>
<proteinExistence type="predicted"/>
<keyword evidence="3" id="KW-0472">Membrane</keyword>
<evidence type="ECO:0000256" key="3">
    <source>
        <dbReference type="SAM" id="Phobius"/>
    </source>
</evidence>
<keyword evidence="3" id="KW-0812">Transmembrane</keyword>
<feature type="transmembrane region" description="Helical" evidence="3">
    <location>
        <begin position="25"/>
        <end position="45"/>
    </location>
</feature>
<dbReference type="InterPro" id="IPR021416">
    <property type="entry name" value="DUF3048_N"/>
</dbReference>
<feature type="domain" description="DUF3048" evidence="4">
    <location>
        <begin position="226"/>
        <end position="350"/>
    </location>
</feature>
<dbReference type="InterPro" id="IPR023158">
    <property type="entry name" value="YerB-like_sf"/>
</dbReference>
<dbReference type="AlphaFoldDB" id="A0A1M6MH83"/>
<protein>
    <submittedName>
        <fullName evidence="7">N-terminal domain of peptidoglycan hydrolase CwlO-containing protein</fullName>
    </submittedName>
</protein>
<keyword evidence="2" id="KW-0175">Coiled coil</keyword>
<reference evidence="8" key="1">
    <citation type="submission" date="2016-11" db="EMBL/GenBank/DDBJ databases">
        <authorList>
            <person name="Varghese N."/>
            <person name="Submissions S."/>
        </authorList>
    </citation>
    <scope>NUCLEOTIDE SEQUENCE [LARGE SCALE GENOMIC DNA]</scope>
    <source>
        <strain evidence="8">DSM 14826</strain>
    </source>
</reference>
<feature type="coiled-coil region" evidence="2">
    <location>
        <begin position="160"/>
        <end position="215"/>
    </location>
</feature>
<evidence type="ECO:0000259" key="4">
    <source>
        <dbReference type="Pfam" id="PF11258"/>
    </source>
</evidence>
<dbReference type="Pfam" id="PF11258">
    <property type="entry name" value="DUF3048"/>
    <property type="match status" value="1"/>
</dbReference>
<sequence length="486" mass="55764">MDLAVLSLSENTYGFKIGSDFMGRYITIFLIVLLLFSSVVSPVYANNRGRVDELKEEISELEKMIKLLNEDIDNRLKRIEELEKELITTEREMEQNAEKLAQAQERYDEILKNFAGRVRSAYMKGGASYIEILLDAESFGELIIRLAYLRNILNRDAQLVSGIREERDEINNRLLAMEKQRKIIEDRRYQMKAERLNLEEQRKALDKLLASSKEDLEEELAALPQAESKPIYGVVYDNHPSARPQHGLSKASLVYEYEVEGRMTRYLALFADLPTKVGPIRSAREHSIMLAWENDVNFISAGGSKDNLDRISQWGVSYTNALAHPAFYRDSSRSAPHNLYVNLATLNRATPSGEKVIRPGNLSRKGQPANTINISYSNTYRVTYQYDGEKKAYKRLINDVPHRDATGEEIFARNVIIQYTAHPTDLFRRPTPEVVGEGAIDFYALGQHFRGKWVKESPSSPTRFYYEDGQEIERIYGATWIQIARP</sequence>
<gene>
    <name evidence="7" type="ORF">SAMN02745227_00772</name>
</gene>
<feature type="coiled-coil region" evidence="2">
    <location>
        <begin position="44"/>
        <end position="113"/>
    </location>
</feature>
<dbReference type="EMBL" id="FRAI01000007">
    <property type="protein sequence ID" value="SHJ82852.1"/>
    <property type="molecule type" value="Genomic_DNA"/>
</dbReference>
<dbReference type="Gene3D" id="3.50.90.10">
    <property type="entry name" value="YerB-like"/>
    <property type="match status" value="1"/>
</dbReference>
<evidence type="ECO:0000259" key="6">
    <source>
        <dbReference type="Pfam" id="PF24568"/>
    </source>
</evidence>
<evidence type="ECO:0000256" key="1">
    <source>
        <dbReference type="ARBA" id="ARBA00022729"/>
    </source>
</evidence>
<feature type="domain" description="Peptidoglycan hydrolase PcsB coiled-coil" evidence="6">
    <location>
        <begin position="101"/>
        <end position="171"/>
    </location>
</feature>
<evidence type="ECO:0000313" key="8">
    <source>
        <dbReference type="Proteomes" id="UP000243547"/>
    </source>
</evidence>
<dbReference type="Proteomes" id="UP000243547">
    <property type="component" value="Unassembled WGS sequence"/>
</dbReference>
<dbReference type="Pfam" id="PF17479">
    <property type="entry name" value="DUF3048_C"/>
    <property type="match status" value="1"/>
</dbReference>
<evidence type="ECO:0000313" key="7">
    <source>
        <dbReference type="EMBL" id="SHJ82852.1"/>
    </source>
</evidence>
<keyword evidence="1" id="KW-0732">Signal</keyword>
<dbReference type="GO" id="GO:0016787">
    <property type="term" value="F:hydrolase activity"/>
    <property type="evidence" value="ECO:0007669"/>
    <property type="project" value="UniProtKB-KW"/>
</dbReference>
<organism evidence="7 8">
    <name type="scientific">Anaerobranca californiensis DSM 14826</name>
    <dbReference type="NCBI Taxonomy" id="1120989"/>
    <lineage>
        <taxon>Bacteria</taxon>
        <taxon>Bacillati</taxon>
        <taxon>Bacillota</taxon>
        <taxon>Clostridia</taxon>
        <taxon>Eubacteriales</taxon>
        <taxon>Proteinivoracaceae</taxon>
        <taxon>Anaerobranca</taxon>
    </lineage>
</organism>
<keyword evidence="7" id="KW-0378">Hydrolase</keyword>
<dbReference type="InterPro" id="IPR035328">
    <property type="entry name" value="DUF3048_C"/>
</dbReference>
<feature type="domain" description="DUF3048" evidence="5">
    <location>
        <begin position="372"/>
        <end position="481"/>
    </location>
</feature>
<keyword evidence="8" id="KW-1185">Reference proteome</keyword>